<keyword evidence="1" id="KW-1133">Transmembrane helix</keyword>
<organism evidence="3 4">
    <name type="scientific">Pararhizobium antarcticum</name>
    <dbReference type="NCBI Taxonomy" id="1798805"/>
    <lineage>
        <taxon>Bacteria</taxon>
        <taxon>Pseudomonadati</taxon>
        <taxon>Pseudomonadota</taxon>
        <taxon>Alphaproteobacteria</taxon>
        <taxon>Hyphomicrobiales</taxon>
        <taxon>Rhizobiaceae</taxon>
        <taxon>Rhizobium/Agrobacterium group</taxon>
        <taxon>Pararhizobium</taxon>
    </lineage>
</organism>
<keyword evidence="4" id="KW-1185">Reference proteome</keyword>
<evidence type="ECO:0000259" key="2">
    <source>
        <dbReference type="Pfam" id="PF09335"/>
    </source>
</evidence>
<feature type="transmembrane region" description="Helical" evidence="1">
    <location>
        <begin position="42"/>
        <end position="62"/>
    </location>
</feature>
<accession>A0A657LME8</accession>
<dbReference type="Proteomes" id="UP000182661">
    <property type="component" value="Unassembled WGS sequence"/>
</dbReference>
<name>A0A657LME8_9HYPH</name>
<evidence type="ECO:0000313" key="3">
    <source>
        <dbReference type="EMBL" id="OJF92256.1"/>
    </source>
</evidence>
<feature type="domain" description="VTT" evidence="2">
    <location>
        <begin position="28"/>
        <end position="141"/>
    </location>
</feature>
<proteinExistence type="predicted"/>
<dbReference type="PANTHER" id="PTHR42709:SF4">
    <property type="entry name" value="INNER MEMBRANE PROTEIN YQAA"/>
    <property type="match status" value="1"/>
</dbReference>
<gene>
    <name evidence="3" type="ORF">AX760_05925</name>
</gene>
<dbReference type="InterPro" id="IPR051311">
    <property type="entry name" value="DedA_domain"/>
</dbReference>
<evidence type="ECO:0000313" key="4">
    <source>
        <dbReference type="Proteomes" id="UP000182661"/>
    </source>
</evidence>
<reference evidence="3 4" key="1">
    <citation type="submission" date="2016-02" db="EMBL/GenBank/DDBJ databases">
        <title>Genome sequencing of a beta-galactosidase producing bacteria Rhizobium sp. 59.</title>
        <authorList>
            <person name="Wang D."/>
            <person name="Kot W."/>
            <person name="Qin Y."/>
            <person name="Hansen L."/>
            <person name="Naqvi K."/>
            <person name="Rensing C."/>
        </authorList>
    </citation>
    <scope>NUCLEOTIDE SEQUENCE [LARGE SCALE GENOMIC DNA]</scope>
    <source>
        <strain evidence="3 4">59</strain>
    </source>
</reference>
<dbReference type="RefSeq" id="WP_071834915.1">
    <property type="nucleotide sequence ID" value="NZ_LSRP01000118.1"/>
</dbReference>
<feature type="transmembrane region" description="Helical" evidence="1">
    <location>
        <begin position="94"/>
        <end position="115"/>
    </location>
</feature>
<dbReference type="EMBL" id="LSRP01000118">
    <property type="protein sequence ID" value="OJF92256.1"/>
    <property type="molecule type" value="Genomic_DNA"/>
</dbReference>
<dbReference type="Pfam" id="PF09335">
    <property type="entry name" value="VTT_dom"/>
    <property type="match status" value="1"/>
</dbReference>
<dbReference type="AlphaFoldDB" id="A0A657LME8"/>
<evidence type="ECO:0000256" key="1">
    <source>
        <dbReference type="SAM" id="Phobius"/>
    </source>
</evidence>
<feature type="transmembrane region" description="Helical" evidence="1">
    <location>
        <begin position="121"/>
        <end position="140"/>
    </location>
</feature>
<comment type="caution">
    <text evidence="3">The sequence shown here is derived from an EMBL/GenBank/DDBJ whole genome shotgun (WGS) entry which is preliminary data.</text>
</comment>
<protein>
    <recommendedName>
        <fullName evidence="2">VTT domain-containing protein</fullName>
    </recommendedName>
</protein>
<keyword evidence="1" id="KW-0472">Membrane</keyword>
<dbReference type="PANTHER" id="PTHR42709">
    <property type="entry name" value="ALKALINE PHOSPHATASE LIKE PROTEIN"/>
    <property type="match status" value="1"/>
</dbReference>
<sequence>MADLAAYAGLFLSALVAATILPMQSEAVLVGLLLGGNHSPTLLIVVASLGNILGAIINWILGRGIERFRDRRWFPVSAEKLEQAQAWYRRYGKWSLLGSWLPIVGDPLTIVAGVLKEPFPMFLLLVSIAKIGRYLVLAALTSSLA</sequence>
<keyword evidence="1" id="KW-0812">Transmembrane</keyword>
<dbReference type="InterPro" id="IPR032816">
    <property type="entry name" value="VTT_dom"/>
</dbReference>
<dbReference type="OrthoDB" id="9814483at2"/>